<organism evidence="1 2">
    <name type="scientific">Defluviitalea raffinosedens</name>
    <dbReference type="NCBI Taxonomy" id="1450156"/>
    <lineage>
        <taxon>Bacteria</taxon>
        <taxon>Bacillati</taxon>
        <taxon>Bacillota</taxon>
        <taxon>Clostridia</taxon>
        <taxon>Lachnospirales</taxon>
        <taxon>Defluviitaleaceae</taxon>
        <taxon>Defluviitalea</taxon>
    </lineage>
</organism>
<gene>
    <name evidence="1" type="ORF">GND95_08575</name>
</gene>
<dbReference type="OrthoDB" id="3034312at2"/>
<keyword evidence="2" id="KW-1185">Reference proteome</keyword>
<proteinExistence type="predicted"/>
<dbReference type="AlphaFoldDB" id="A0A7C8HE84"/>
<accession>A0A7C8HE84</accession>
<evidence type="ECO:0000313" key="1">
    <source>
        <dbReference type="EMBL" id="KAE9633700.1"/>
    </source>
</evidence>
<comment type="caution">
    <text evidence="1">The sequence shown here is derived from an EMBL/GenBank/DDBJ whole genome shotgun (WGS) entry which is preliminary data.</text>
</comment>
<dbReference type="InterPro" id="IPR021352">
    <property type="entry name" value="DUF2971"/>
</dbReference>
<dbReference type="RefSeq" id="WP_158740459.1">
    <property type="nucleotide sequence ID" value="NZ_WSLF01000007.1"/>
</dbReference>
<protein>
    <submittedName>
        <fullName evidence="1">DUF2971 domain-containing protein</fullName>
    </submittedName>
</protein>
<reference evidence="1 2" key="1">
    <citation type="submission" date="2019-12" db="EMBL/GenBank/DDBJ databases">
        <title>Defluviitalea raffinosedens, isolated from a biogas fermenter, genome sequencing and characterization.</title>
        <authorList>
            <person name="Rettenmaier R."/>
            <person name="Schneider M."/>
            <person name="Neuhaus K."/>
            <person name="Liebl W."/>
            <person name="Zverlov V."/>
        </authorList>
    </citation>
    <scope>NUCLEOTIDE SEQUENCE [LARGE SCALE GENOMIC DNA]</scope>
    <source>
        <strain evidence="1 2">249c-K6</strain>
    </source>
</reference>
<dbReference type="Pfam" id="PF11185">
    <property type="entry name" value="DUF2971"/>
    <property type="match status" value="1"/>
</dbReference>
<dbReference type="Proteomes" id="UP000483018">
    <property type="component" value="Unassembled WGS sequence"/>
</dbReference>
<evidence type="ECO:0000313" key="2">
    <source>
        <dbReference type="Proteomes" id="UP000483018"/>
    </source>
</evidence>
<sequence length="355" mass="42326">MAQKFKIITNFYQDKQFNRCIDSKNNLPEILYHYTSKNSMLEILKGENLHFSHLFYQNDQLEFIFFQNQLNQIKIKNEIFGLAKDILRENKNIKEEKIDLFLTALINHINYYFENIYIANNILFFGLSFSKNNDSLCMWSNYTNKLGYCIGVNSECFINTMINYCGKNTSSYFDNDNSTYNNIYYWYGNIIYNEDEQLAIIKNTFQQFFEIINTDFDVIEYINNLNKLAFLPNKMIDPLTWQLLSYSLFFKNNALREENEYRFVIIIYNTNGESKDYLLKSLKFKDSNGIKIPYLDILENFSDCYKSITIGPLSNEFTPSSLDLYLKYAKDGDDKIYKVKIDREKINKSNISYRW</sequence>
<dbReference type="EMBL" id="WSLF01000007">
    <property type="protein sequence ID" value="KAE9633700.1"/>
    <property type="molecule type" value="Genomic_DNA"/>
</dbReference>
<name>A0A7C8HE84_9FIRM</name>